<dbReference type="EMBL" id="JBIQWL010000003">
    <property type="protein sequence ID" value="MFH8250945.1"/>
    <property type="molecule type" value="Genomic_DNA"/>
</dbReference>
<keyword evidence="3" id="KW-1185">Reference proteome</keyword>
<name>A0ABW7Q7V3_9MICO</name>
<protein>
    <submittedName>
        <fullName evidence="2">Uncharacterized protein</fullName>
    </submittedName>
</protein>
<evidence type="ECO:0000256" key="1">
    <source>
        <dbReference type="SAM" id="MobiDB-lite"/>
    </source>
</evidence>
<evidence type="ECO:0000313" key="2">
    <source>
        <dbReference type="EMBL" id="MFH8250945.1"/>
    </source>
</evidence>
<reference evidence="2 3" key="1">
    <citation type="submission" date="2024-09" db="EMBL/GenBank/DDBJ databases">
        <authorList>
            <person name="Pan X."/>
        </authorList>
    </citation>
    <scope>NUCLEOTIDE SEQUENCE [LARGE SCALE GENOMIC DNA]</scope>
    <source>
        <strain evidence="2 3">B2969</strain>
    </source>
</reference>
<sequence>MSDPTQPKRDEDDETLADAVVDVVVGDQADEPVDEDLNPRRHRQRRRRRAGGPRGDEGRPRQFIMRC</sequence>
<proteinExistence type="predicted"/>
<gene>
    <name evidence="2" type="ORF">ACH3VR_11310</name>
</gene>
<dbReference type="Proteomes" id="UP001610861">
    <property type="component" value="Unassembled WGS sequence"/>
</dbReference>
<accession>A0ABW7Q7V3</accession>
<dbReference type="RefSeq" id="WP_397556394.1">
    <property type="nucleotide sequence ID" value="NZ_JBIQWL010000003.1"/>
</dbReference>
<organism evidence="2 3">
    <name type="scientific">Microbacterium alkaliflavum</name>
    <dbReference type="NCBI Taxonomy" id="3248839"/>
    <lineage>
        <taxon>Bacteria</taxon>
        <taxon>Bacillati</taxon>
        <taxon>Actinomycetota</taxon>
        <taxon>Actinomycetes</taxon>
        <taxon>Micrococcales</taxon>
        <taxon>Microbacteriaceae</taxon>
        <taxon>Microbacterium</taxon>
    </lineage>
</organism>
<feature type="compositionally biased region" description="Basic residues" evidence="1">
    <location>
        <begin position="40"/>
        <end position="51"/>
    </location>
</feature>
<comment type="caution">
    <text evidence="2">The sequence shown here is derived from an EMBL/GenBank/DDBJ whole genome shotgun (WGS) entry which is preliminary data.</text>
</comment>
<feature type="region of interest" description="Disordered" evidence="1">
    <location>
        <begin position="25"/>
        <end position="67"/>
    </location>
</feature>
<evidence type="ECO:0000313" key="3">
    <source>
        <dbReference type="Proteomes" id="UP001610861"/>
    </source>
</evidence>